<dbReference type="Gene3D" id="1.20.5.1930">
    <property type="match status" value="1"/>
</dbReference>
<feature type="transmembrane region" description="Helical" evidence="9">
    <location>
        <begin position="376"/>
        <end position="396"/>
    </location>
</feature>
<evidence type="ECO:0000259" key="10">
    <source>
        <dbReference type="Pfam" id="PF07730"/>
    </source>
</evidence>
<evidence type="ECO:0000256" key="2">
    <source>
        <dbReference type="ARBA" id="ARBA00012438"/>
    </source>
</evidence>
<evidence type="ECO:0000256" key="8">
    <source>
        <dbReference type="ARBA" id="ARBA00023012"/>
    </source>
</evidence>
<keyword evidence="8" id="KW-0902">Two-component regulatory system</keyword>
<keyword evidence="4" id="KW-0808">Transferase</keyword>
<dbReference type="InterPro" id="IPR011712">
    <property type="entry name" value="Sig_transdc_His_kin_sub3_dim/P"/>
</dbReference>
<organism evidence="11 12">
    <name type="scientific">Paenibacillus nanensis</name>
    <dbReference type="NCBI Taxonomy" id="393251"/>
    <lineage>
        <taxon>Bacteria</taxon>
        <taxon>Bacillati</taxon>
        <taxon>Bacillota</taxon>
        <taxon>Bacilli</taxon>
        <taxon>Bacillales</taxon>
        <taxon>Paenibacillaceae</taxon>
        <taxon>Paenibacillus</taxon>
    </lineage>
</organism>
<evidence type="ECO:0000256" key="3">
    <source>
        <dbReference type="ARBA" id="ARBA00022553"/>
    </source>
</evidence>
<keyword evidence="9" id="KW-0812">Transmembrane</keyword>
<evidence type="ECO:0000256" key="9">
    <source>
        <dbReference type="SAM" id="Phobius"/>
    </source>
</evidence>
<evidence type="ECO:0000313" key="11">
    <source>
        <dbReference type="EMBL" id="RIX48728.1"/>
    </source>
</evidence>
<evidence type="ECO:0000256" key="5">
    <source>
        <dbReference type="ARBA" id="ARBA00022741"/>
    </source>
</evidence>
<feature type="transmembrane region" description="Helical" evidence="9">
    <location>
        <begin position="184"/>
        <end position="202"/>
    </location>
</feature>
<feature type="transmembrane region" description="Helical" evidence="9">
    <location>
        <begin position="209"/>
        <end position="226"/>
    </location>
</feature>
<keyword evidence="12" id="KW-1185">Reference proteome</keyword>
<dbReference type="PANTHER" id="PTHR24421:SF10">
    <property type="entry name" value="NITRATE_NITRITE SENSOR PROTEIN NARQ"/>
    <property type="match status" value="1"/>
</dbReference>
<evidence type="ECO:0000313" key="12">
    <source>
        <dbReference type="Proteomes" id="UP000266482"/>
    </source>
</evidence>
<gene>
    <name evidence="11" type="ORF">D3P08_23825</name>
</gene>
<dbReference type="GO" id="GO:0005524">
    <property type="term" value="F:ATP binding"/>
    <property type="evidence" value="ECO:0007669"/>
    <property type="project" value="UniProtKB-KW"/>
</dbReference>
<dbReference type="EC" id="2.7.13.3" evidence="2"/>
<feature type="transmembrane region" description="Helical" evidence="9">
    <location>
        <begin position="303"/>
        <end position="322"/>
    </location>
</feature>
<evidence type="ECO:0000256" key="7">
    <source>
        <dbReference type="ARBA" id="ARBA00022840"/>
    </source>
</evidence>
<evidence type="ECO:0000256" key="6">
    <source>
        <dbReference type="ARBA" id="ARBA00022777"/>
    </source>
</evidence>
<dbReference type="CDD" id="cd16917">
    <property type="entry name" value="HATPase_UhpB-NarQ-NarX-like"/>
    <property type="match status" value="1"/>
</dbReference>
<dbReference type="InterPro" id="IPR036890">
    <property type="entry name" value="HATPase_C_sf"/>
</dbReference>
<dbReference type="GO" id="GO:0046983">
    <property type="term" value="F:protein dimerization activity"/>
    <property type="evidence" value="ECO:0007669"/>
    <property type="project" value="InterPro"/>
</dbReference>
<dbReference type="PANTHER" id="PTHR24421">
    <property type="entry name" value="NITRATE/NITRITE SENSOR PROTEIN NARX-RELATED"/>
    <property type="match status" value="1"/>
</dbReference>
<evidence type="ECO:0000256" key="4">
    <source>
        <dbReference type="ARBA" id="ARBA00022679"/>
    </source>
</evidence>
<reference evidence="11 12" key="1">
    <citation type="submission" date="2018-09" db="EMBL/GenBank/DDBJ databases">
        <title>Paenibacillus aracenensis nov. sp. isolated from a cave in southern Spain.</title>
        <authorList>
            <person name="Jurado V."/>
            <person name="Gutierrez-Patricio S."/>
            <person name="Gonzalez-Pimentel J.L."/>
            <person name="Miller A.Z."/>
            <person name="Laiz L."/>
            <person name="Saiz-Jimenez C."/>
        </authorList>
    </citation>
    <scope>NUCLEOTIDE SEQUENCE [LARGE SCALE GENOMIC DNA]</scope>
    <source>
        <strain evidence="11 12">DSM 22867</strain>
    </source>
</reference>
<dbReference type="RefSeq" id="WP_119602630.1">
    <property type="nucleotide sequence ID" value="NZ_QXQA01000020.1"/>
</dbReference>
<feature type="transmembrane region" description="Helical" evidence="9">
    <location>
        <begin position="278"/>
        <end position="297"/>
    </location>
</feature>
<comment type="catalytic activity">
    <reaction evidence="1">
        <text>ATP + protein L-histidine = ADP + protein N-phospho-L-histidine.</text>
        <dbReference type="EC" id="2.7.13.3"/>
    </reaction>
</comment>
<keyword evidence="7" id="KW-0067">ATP-binding</keyword>
<feature type="transmembrane region" description="Helical" evidence="9">
    <location>
        <begin position="246"/>
        <end position="266"/>
    </location>
</feature>
<dbReference type="GO" id="GO:0000155">
    <property type="term" value="F:phosphorelay sensor kinase activity"/>
    <property type="evidence" value="ECO:0007669"/>
    <property type="project" value="InterPro"/>
</dbReference>
<dbReference type="Pfam" id="PF07730">
    <property type="entry name" value="HisKA_3"/>
    <property type="match status" value="1"/>
</dbReference>
<dbReference type="InterPro" id="IPR050482">
    <property type="entry name" value="Sensor_HK_TwoCompSys"/>
</dbReference>
<evidence type="ECO:0000256" key="1">
    <source>
        <dbReference type="ARBA" id="ARBA00000085"/>
    </source>
</evidence>
<dbReference type="AlphaFoldDB" id="A0A3A1UTN4"/>
<keyword evidence="6 11" id="KW-0418">Kinase</keyword>
<sequence length="661" mass="73962">MMTLTPKFRSALLWLLACAVILTCFLPAMLVERPSFAEKGRASFTVFIRDWQAAYGPEKPQEADWVPFDSALKEGLSGFEGTVWLRKTVPELEWRSPYLFFSGMKRFEAALDGEPLYAFNMEGKRRHIDPRSMLHPVPIEPADAGKELLIKTVWAGQPFIGNDMVLAGEPDQLLYALLQAEAGYYIYSILYITAGFVALTLYLRRKTTLYGWFGLLGLCLGMNLLLSCRVPQWFVPLGELYYWRDLLLPVGMIAFVGFYGEAMGAARRRLMRAARSILLLYGAAVLAAAVWHQPLYMRLTTEAAVIIAGAGMLVVLFALLRYRQSPERGEERKWIVRGCLTLTACTIAGFTVSLFPVPMNELLAMNRYVYRVLEGLQPNGLLLFMICMIMVMISGVRRVHLESERNAKELLAKNQELEQFHRGLERLVDQRTAELEQANRILSVTLREKAESLAELSVMEERNRIAYEIHDVVGHTLTAAIVQLEATKTLAERDGGIPDGKLDMLIGLVRKGLDDIRKSVRLLKTEETPPLSLEESLRELIQYTEDTMGVRIEAQMEIPHGLALGKLSEQVLYHALQEGLTNGIRHGRCSRFRFTLQTAGETLRFRLTSDGEPFGSAAPGFGLTSMKERAELLGGIVSIRSGAADDGSPCGCELSIELPLG</sequence>
<feature type="transmembrane region" description="Helical" evidence="9">
    <location>
        <begin position="334"/>
        <end position="356"/>
    </location>
</feature>
<dbReference type="EMBL" id="QXQA01000020">
    <property type="protein sequence ID" value="RIX48728.1"/>
    <property type="molecule type" value="Genomic_DNA"/>
</dbReference>
<comment type="caution">
    <text evidence="11">The sequence shown here is derived from an EMBL/GenBank/DDBJ whole genome shotgun (WGS) entry which is preliminary data.</text>
</comment>
<keyword evidence="3" id="KW-0597">Phosphoprotein</keyword>
<proteinExistence type="predicted"/>
<dbReference type="GO" id="GO:0016020">
    <property type="term" value="C:membrane"/>
    <property type="evidence" value="ECO:0007669"/>
    <property type="project" value="InterPro"/>
</dbReference>
<dbReference type="SUPFAM" id="SSF55874">
    <property type="entry name" value="ATPase domain of HSP90 chaperone/DNA topoisomerase II/histidine kinase"/>
    <property type="match status" value="1"/>
</dbReference>
<protein>
    <recommendedName>
        <fullName evidence="2">histidine kinase</fullName>
        <ecNumber evidence="2">2.7.13.3</ecNumber>
    </recommendedName>
</protein>
<keyword evidence="9" id="KW-0472">Membrane</keyword>
<dbReference type="OrthoDB" id="9809348at2"/>
<dbReference type="Gene3D" id="3.30.565.10">
    <property type="entry name" value="Histidine kinase-like ATPase, C-terminal domain"/>
    <property type="match status" value="1"/>
</dbReference>
<feature type="domain" description="Signal transduction histidine kinase subgroup 3 dimerisation and phosphoacceptor" evidence="10">
    <location>
        <begin position="461"/>
        <end position="526"/>
    </location>
</feature>
<name>A0A3A1UTN4_9BACL</name>
<keyword evidence="5" id="KW-0547">Nucleotide-binding</keyword>
<dbReference type="Proteomes" id="UP000266482">
    <property type="component" value="Unassembled WGS sequence"/>
</dbReference>
<accession>A0A3A1UTN4</accession>
<keyword evidence="9" id="KW-1133">Transmembrane helix</keyword>